<dbReference type="PANTHER" id="PTHR31212">
    <property type="entry name" value="ALPHA-KETOGLUTARATE-DEPENDENT DIOXYGENASE ALKB HOMOLOG 3"/>
    <property type="match status" value="1"/>
</dbReference>
<name>A0A9P5NTD7_GYMJU</name>
<evidence type="ECO:0000259" key="2">
    <source>
        <dbReference type="PROSITE" id="PS51471"/>
    </source>
</evidence>
<keyword evidence="4" id="KW-1185">Reference proteome</keyword>
<dbReference type="InterPro" id="IPR037151">
    <property type="entry name" value="AlkB-like_sf"/>
</dbReference>
<proteinExistence type="predicted"/>
<reference evidence="3" key="1">
    <citation type="submission" date="2020-11" db="EMBL/GenBank/DDBJ databases">
        <authorList>
            <consortium name="DOE Joint Genome Institute"/>
            <person name="Ahrendt S."/>
            <person name="Riley R."/>
            <person name="Andreopoulos W."/>
            <person name="LaButti K."/>
            <person name="Pangilinan J."/>
            <person name="Ruiz-duenas F.J."/>
            <person name="Barrasa J.M."/>
            <person name="Sanchez-Garcia M."/>
            <person name="Camarero S."/>
            <person name="Miyauchi S."/>
            <person name="Serrano A."/>
            <person name="Linde D."/>
            <person name="Babiker R."/>
            <person name="Drula E."/>
            <person name="Ayuso-Fernandez I."/>
            <person name="Pacheco R."/>
            <person name="Padilla G."/>
            <person name="Ferreira P."/>
            <person name="Barriuso J."/>
            <person name="Kellner H."/>
            <person name="Castanera R."/>
            <person name="Alfaro M."/>
            <person name="Ramirez L."/>
            <person name="Pisabarro A.G."/>
            <person name="Kuo A."/>
            <person name="Tritt A."/>
            <person name="Lipzen A."/>
            <person name="He G."/>
            <person name="Yan M."/>
            <person name="Ng V."/>
            <person name="Cullen D."/>
            <person name="Martin F."/>
            <person name="Rosso M.-N."/>
            <person name="Henrissat B."/>
            <person name="Hibbett D."/>
            <person name="Martinez A.T."/>
            <person name="Grigoriev I.V."/>
        </authorList>
    </citation>
    <scope>NUCLEOTIDE SEQUENCE</scope>
    <source>
        <strain evidence="3">AH 44721</strain>
    </source>
</reference>
<dbReference type="EMBL" id="JADNYJ010000020">
    <property type="protein sequence ID" value="KAF8905969.1"/>
    <property type="molecule type" value="Genomic_DNA"/>
</dbReference>
<sequence length="397" mass="44415">MESEDTETLIALVASLLLQSQQTPSQDAIIDALIQANGDATIAANILLSLAPAPQQTKKRKSTDLESWLKPKYKARRKTVQDEPVASTSATTSKTTASDSKANASRSCPFYRPNGRPPVVESPHLTSFFARSTDGFGDDEAWQEAAQYWYNGRMTDPPAKFPPEMEEACKIVEIFVNEEIAKREKLFKLEWTGSKSDSLSWRANESVGFHSDQLTYLGPYPTIASLSLGTRRTFSLREVVPTDQAGVRSAQTFNIPLPHNSLIIMHASCQERFKHSIPPQSAVDLFRPTHSRLHQGHHDTGAEPSSYRVNITFRFYRPDFRPASIPRCQCGVPAILRPDMKNRNDEETDRYWWTCYAGAQNEGKGCNFWKVMDMKEEGRGPYGGITESTVSQAGTEN</sequence>
<dbReference type="InterPro" id="IPR032854">
    <property type="entry name" value="ALKBH3"/>
</dbReference>
<dbReference type="Proteomes" id="UP000724874">
    <property type="component" value="Unassembled WGS sequence"/>
</dbReference>
<dbReference type="SUPFAM" id="SSF51197">
    <property type="entry name" value="Clavaminate synthase-like"/>
    <property type="match status" value="1"/>
</dbReference>
<dbReference type="Pfam" id="PF13532">
    <property type="entry name" value="2OG-FeII_Oxy_2"/>
    <property type="match status" value="1"/>
</dbReference>
<dbReference type="InterPro" id="IPR005123">
    <property type="entry name" value="Oxoglu/Fe-dep_dioxygenase_dom"/>
</dbReference>
<dbReference type="PANTHER" id="PTHR31212:SF4">
    <property type="entry name" value="ALPHA-KETOGLUTARATE-DEPENDENT DIOXYGENASE ALKB HOMOLOG 3"/>
    <property type="match status" value="1"/>
</dbReference>
<organism evidence="3 4">
    <name type="scientific">Gymnopilus junonius</name>
    <name type="common">Spectacular rustgill mushroom</name>
    <name type="synonym">Gymnopilus spectabilis subsp. junonius</name>
    <dbReference type="NCBI Taxonomy" id="109634"/>
    <lineage>
        <taxon>Eukaryota</taxon>
        <taxon>Fungi</taxon>
        <taxon>Dikarya</taxon>
        <taxon>Basidiomycota</taxon>
        <taxon>Agaricomycotina</taxon>
        <taxon>Agaricomycetes</taxon>
        <taxon>Agaricomycetidae</taxon>
        <taxon>Agaricales</taxon>
        <taxon>Agaricineae</taxon>
        <taxon>Hymenogastraceae</taxon>
        <taxon>Gymnopilus</taxon>
    </lineage>
</organism>
<dbReference type="GO" id="GO:0051213">
    <property type="term" value="F:dioxygenase activity"/>
    <property type="evidence" value="ECO:0007669"/>
    <property type="project" value="InterPro"/>
</dbReference>
<dbReference type="PROSITE" id="PS51471">
    <property type="entry name" value="FE2OG_OXY"/>
    <property type="match status" value="1"/>
</dbReference>
<dbReference type="Gene3D" id="2.60.120.590">
    <property type="entry name" value="Alpha-ketoglutarate-dependent dioxygenase AlkB-like"/>
    <property type="match status" value="1"/>
</dbReference>
<dbReference type="AlphaFoldDB" id="A0A9P5NTD7"/>
<evidence type="ECO:0000313" key="4">
    <source>
        <dbReference type="Proteomes" id="UP000724874"/>
    </source>
</evidence>
<dbReference type="GO" id="GO:0006307">
    <property type="term" value="P:DNA alkylation repair"/>
    <property type="evidence" value="ECO:0007669"/>
    <property type="project" value="InterPro"/>
</dbReference>
<evidence type="ECO:0000313" key="3">
    <source>
        <dbReference type="EMBL" id="KAF8905969.1"/>
    </source>
</evidence>
<dbReference type="InterPro" id="IPR027450">
    <property type="entry name" value="AlkB-like"/>
</dbReference>
<evidence type="ECO:0000256" key="1">
    <source>
        <dbReference type="SAM" id="MobiDB-lite"/>
    </source>
</evidence>
<protein>
    <recommendedName>
        <fullName evidence="2">Fe2OG dioxygenase domain-containing protein</fullName>
    </recommendedName>
</protein>
<comment type="caution">
    <text evidence="3">The sequence shown here is derived from an EMBL/GenBank/DDBJ whole genome shotgun (WGS) entry which is preliminary data.</text>
</comment>
<dbReference type="OrthoDB" id="545910at2759"/>
<accession>A0A9P5NTD7</accession>
<feature type="domain" description="Fe2OG dioxygenase" evidence="2">
    <location>
        <begin position="182"/>
        <end position="317"/>
    </location>
</feature>
<feature type="compositionally biased region" description="Low complexity" evidence="1">
    <location>
        <begin position="86"/>
        <end position="105"/>
    </location>
</feature>
<gene>
    <name evidence="3" type="ORF">CPB84DRAFT_1770689</name>
</gene>
<feature type="region of interest" description="Disordered" evidence="1">
    <location>
        <begin position="76"/>
        <end position="114"/>
    </location>
</feature>